<dbReference type="PROSITE" id="PS50110">
    <property type="entry name" value="RESPONSE_REGULATORY"/>
    <property type="match status" value="1"/>
</dbReference>
<evidence type="ECO:0000259" key="7">
    <source>
        <dbReference type="PROSITE" id="PS51755"/>
    </source>
</evidence>
<evidence type="ECO:0000256" key="1">
    <source>
        <dbReference type="ARBA" id="ARBA00018672"/>
    </source>
</evidence>
<evidence type="ECO:0000313" key="9">
    <source>
        <dbReference type="Proteomes" id="UP000000814"/>
    </source>
</evidence>
<protein>
    <recommendedName>
        <fullName evidence="1">Stage 0 sporulation protein A homolog</fullName>
    </recommendedName>
</protein>
<reference evidence="8 9" key="1">
    <citation type="journal article" date="2001" name="J. Bacteriol.">
        <title>Genome sequence and comparative analysis of the solvent-producing bacterium Clostridium acetobutylicum.</title>
        <authorList>
            <person name="Nolling J."/>
            <person name="Breton G."/>
            <person name="Omelchenko M.V."/>
            <person name="Makarova K.S."/>
            <person name="Zeng Q."/>
            <person name="Gibson R."/>
            <person name="Lee H.M."/>
            <person name="Dubois J."/>
            <person name="Qiu D."/>
            <person name="Hitti J."/>
            <person name="Wolf Y.I."/>
            <person name="Tatusov R.L."/>
            <person name="Sabathe F."/>
            <person name="Doucette-Stamm L."/>
            <person name="Soucaille P."/>
            <person name="Daly M.J."/>
            <person name="Bennett G.N."/>
            <person name="Koonin E.V."/>
            <person name="Smith D.R."/>
        </authorList>
    </citation>
    <scope>NUCLEOTIDE SEQUENCE [LARGE SCALE GENOMIC DNA]</scope>
    <source>
        <strain evidence="9">ATCC 824 / DSM 792 / JCM 1419 / LMG 5710 / VKM B-1787</strain>
    </source>
</reference>
<evidence type="ECO:0000259" key="6">
    <source>
        <dbReference type="PROSITE" id="PS50110"/>
    </source>
</evidence>
<dbReference type="AlphaFoldDB" id="Q97DT2"/>
<dbReference type="PROSITE" id="PS51755">
    <property type="entry name" value="OMPR_PHOB"/>
    <property type="match status" value="1"/>
</dbReference>
<dbReference type="PANTHER" id="PTHR35807:SF2">
    <property type="entry name" value="TRANSCRIPTIONAL ACTIVATOR DOMAIN"/>
    <property type="match status" value="1"/>
</dbReference>
<dbReference type="EMBL" id="AE001437">
    <property type="protein sequence ID" value="AAK81320.1"/>
    <property type="molecule type" value="Genomic_DNA"/>
</dbReference>
<dbReference type="RefSeq" id="WP_010966660.1">
    <property type="nucleotide sequence ID" value="NC_003030.1"/>
</dbReference>
<evidence type="ECO:0000256" key="5">
    <source>
        <dbReference type="PROSITE-ProRule" id="PRU01091"/>
    </source>
</evidence>
<comment type="function">
    <text evidence="3">May play the central regulatory role in sporulation. It may be an element of the effector pathway responsible for the activation of sporulation genes in response to nutritional stress. Spo0A may act in concert with spo0H (a sigma factor) to control the expression of some genes that are critical to the sporulation process.</text>
</comment>
<dbReference type="InterPro" id="IPR001789">
    <property type="entry name" value="Sig_transdc_resp-reg_receiver"/>
</dbReference>
<dbReference type="eggNOG" id="COG3947">
    <property type="taxonomic scope" value="Bacteria"/>
</dbReference>
<dbReference type="SUPFAM" id="SSF46894">
    <property type="entry name" value="C-terminal effector domain of the bipartite response regulators"/>
    <property type="match status" value="1"/>
</dbReference>
<dbReference type="PATRIC" id="fig|272562.8.peg.3572"/>
<dbReference type="Gene3D" id="3.40.50.2300">
    <property type="match status" value="1"/>
</dbReference>
<dbReference type="InterPro" id="IPR011990">
    <property type="entry name" value="TPR-like_helical_dom_sf"/>
</dbReference>
<dbReference type="HOGENOM" id="CLU_000445_14_3_9"/>
<dbReference type="SUPFAM" id="SSF52172">
    <property type="entry name" value="CheY-like"/>
    <property type="match status" value="1"/>
</dbReference>
<dbReference type="GO" id="GO:0006355">
    <property type="term" value="P:regulation of DNA-templated transcription"/>
    <property type="evidence" value="ECO:0007669"/>
    <property type="project" value="InterPro"/>
</dbReference>
<dbReference type="GO" id="GO:0003677">
    <property type="term" value="F:DNA binding"/>
    <property type="evidence" value="ECO:0007669"/>
    <property type="project" value="UniProtKB-UniRule"/>
</dbReference>
<dbReference type="Pfam" id="PF00072">
    <property type="entry name" value="Response_reg"/>
    <property type="match status" value="1"/>
</dbReference>
<dbReference type="Gene3D" id="1.25.40.10">
    <property type="entry name" value="Tetratricopeptide repeat domain"/>
    <property type="match status" value="1"/>
</dbReference>
<dbReference type="InterPro" id="IPR011006">
    <property type="entry name" value="CheY-like_superfamily"/>
</dbReference>
<evidence type="ECO:0000313" key="8">
    <source>
        <dbReference type="EMBL" id="AAK81320.1"/>
    </source>
</evidence>
<dbReference type="GeneID" id="44999884"/>
<dbReference type="STRING" id="272562.CA_C3390"/>
<dbReference type="Gene3D" id="1.10.10.10">
    <property type="entry name" value="Winged helix-like DNA-binding domain superfamily/Winged helix DNA-binding domain"/>
    <property type="match status" value="1"/>
</dbReference>
<proteinExistence type="predicted"/>
<dbReference type="SMART" id="SM00448">
    <property type="entry name" value="REC"/>
    <property type="match status" value="1"/>
</dbReference>
<evidence type="ECO:0000256" key="3">
    <source>
        <dbReference type="ARBA" id="ARBA00024867"/>
    </source>
</evidence>
<dbReference type="InterPro" id="IPR016032">
    <property type="entry name" value="Sig_transdc_resp-reg_C-effctor"/>
</dbReference>
<sequence length="370" mass="43061">MKVIIVDDDKAMFLILKKMLSKIHNVEVIGTFDRLSTTMEFLENNEVDLAFLDIKISGDNGIDLAKQIVNLKKQINIVFISSHKEFALDSFDVFPLDYIVKPVSQEKLERAIDRASKVIIKSGEEEYKAFIYCFGGLEVRGRNNESVKWISTKSMELFSYLVINSGRSISRGRVIKDIFEEMELKDVESYLNTIVYQLRKALSPLGLKKIITFDSQGYSFDFKDVYVDYIDFISGVESIKEINKDNIDRAKQLVYLYKGDLFDDKEYIWAVGEKEYASNLYSKFLGKVCSWYLENDLINDAYSMGKKLIQYNELDSEVNKIFMNILAARRDKISLNKHYERYAKVLFRELGVKVEDSVEELYRKLIKVLR</sequence>
<name>Q97DT2_CLOAB</name>
<dbReference type="GO" id="GO:0000160">
    <property type="term" value="P:phosphorelay signal transduction system"/>
    <property type="evidence" value="ECO:0007669"/>
    <property type="project" value="InterPro"/>
</dbReference>
<dbReference type="InterPro" id="IPR001867">
    <property type="entry name" value="OmpR/PhoB-type_DNA-bd"/>
</dbReference>
<dbReference type="DNASU" id="1119572"/>
<dbReference type="Pfam" id="PF00486">
    <property type="entry name" value="Trans_reg_C"/>
    <property type="match status" value="1"/>
</dbReference>
<evidence type="ECO:0000256" key="4">
    <source>
        <dbReference type="PROSITE-ProRule" id="PRU00169"/>
    </source>
</evidence>
<keyword evidence="2 5" id="KW-0238">DNA-binding</keyword>
<dbReference type="OrthoDB" id="3190595at2"/>
<feature type="domain" description="OmpR/PhoB-type" evidence="7">
    <location>
        <begin position="122"/>
        <end position="222"/>
    </location>
</feature>
<gene>
    <name evidence="8" type="ordered locus">CA_C3390</name>
</gene>
<feature type="domain" description="Response regulatory" evidence="6">
    <location>
        <begin position="2"/>
        <end position="116"/>
    </location>
</feature>
<organism evidence="8 9">
    <name type="scientific">Clostridium acetobutylicum (strain ATCC 824 / DSM 792 / JCM 1419 / IAM 19013 / LMG 5710 / NBRC 13948 / NRRL B-527 / VKM B-1787 / 2291 / W)</name>
    <dbReference type="NCBI Taxonomy" id="272562"/>
    <lineage>
        <taxon>Bacteria</taxon>
        <taxon>Bacillati</taxon>
        <taxon>Bacillota</taxon>
        <taxon>Clostridia</taxon>
        <taxon>Eubacteriales</taxon>
        <taxon>Clostridiaceae</taxon>
        <taxon>Clostridium</taxon>
    </lineage>
</organism>
<dbReference type="KEGG" id="cac:CA_C3390"/>
<dbReference type="Proteomes" id="UP000000814">
    <property type="component" value="Chromosome"/>
</dbReference>
<dbReference type="PIR" id="E97316">
    <property type="entry name" value="E97316"/>
</dbReference>
<evidence type="ECO:0000256" key="2">
    <source>
        <dbReference type="ARBA" id="ARBA00023125"/>
    </source>
</evidence>
<dbReference type="SMART" id="SM00862">
    <property type="entry name" value="Trans_reg_C"/>
    <property type="match status" value="1"/>
</dbReference>
<keyword evidence="9" id="KW-1185">Reference proteome</keyword>
<dbReference type="InterPro" id="IPR051677">
    <property type="entry name" value="AfsR-DnrI-RedD_regulator"/>
</dbReference>
<feature type="DNA-binding region" description="OmpR/PhoB-type" evidence="5">
    <location>
        <begin position="122"/>
        <end position="222"/>
    </location>
</feature>
<accession>Q97DT2</accession>
<keyword evidence="4" id="KW-0597">Phosphoprotein</keyword>
<dbReference type="InterPro" id="IPR036388">
    <property type="entry name" value="WH-like_DNA-bd_sf"/>
</dbReference>
<feature type="modified residue" description="4-aspartylphosphate" evidence="4">
    <location>
        <position position="53"/>
    </location>
</feature>
<dbReference type="PANTHER" id="PTHR35807">
    <property type="entry name" value="TRANSCRIPTIONAL REGULATOR REDD-RELATED"/>
    <property type="match status" value="1"/>
</dbReference>